<organism evidence="1 2">
    <name type="scientific">Toxocara canis</name>
    <name type="common">Canine roundworm</name>
    <dbReference type="NCBI Taxonomy" id="6265"/>
    <lineage>
        <taxon>Eukaryota</taxon>
        <taxon>Metazoa</taxon>
        <taxon>Ecdysozoa</taxon>
        <taxon>Nematoda</taxon>
        <taxon>Chromadorea</taxon>
        <taxon>Rhabditida</taxon>
        <taxon>Spirurina</taxon>
        <taxon>Ascaridomorpha</taxon>
        <taxon>Ascaridoidea</taxon>
        <taxon>Toxocaridae</taxon>
        <taxon>Toxocara</taxon>
    </lineage>
</organism>
<protein>
    <submittedName>
        <fullName evidence="1">Uncharacterized protein</fullName>
    </submittedName>
</protein>
<reference evidence="1 2" key="1">
    <citation type="submission" date="2014-11" db="EMBL/GenBank/DDBJ databases">
        <title>Genetic blueprint of the zoonotic pathogen Toxocara canis.</title>
        <authorList>
            <person name="Zhu X.-Q."/>
            <person name="Korhonen P.K."/>
            <person name="Cai H."/>
            <person name="Young N.D."/>
            <person name="Nejsum P."/>
            <person name="von Samson-Himmelstjerna G."/>
            <person name="Boag P.R."/>
            <person name="Tan P."/>
            <person name="Li Q."/>
            <person name="Min J."/>
            <person name="Yang Y."/>
            <person name="Wang X."/>
            <person name="Fang X."/>
            <person name="Hall R.S."/>
            <person name="Hofmann A."/>
            <person name="Sternberg P.W."/>
            <person name="Jex A.R."/>
            <person name="Gasser R.B."/>
        </authorList>
    </citation>
    <scope>NUCLEOTIDE SEQUENCE [LARGE SCALE GENOMIC DNA]</scope>
    <source>
        <strain evidence="1">PN_DK_2014</strain>
    </source>
</reference>
<dbReference type="EMBL" id="JPKZ01003105">
    <property type="protein sequence ID" value="KHN73519.1"/>
    <property type="molecule type" value="Genomic_DNA"/>
</dbReference>
<evidence type="ECO:0000313" key="2">
    <source>
        <dbReference type="Proteomes" id="UP000031036"/>
    </source>
</evidence>
<accession>A0A0B2UW87</accession>
<keyword evidence="2" id="KW-1185">Reference proteome</keyword>
<gene>
    <name evidence="1" type="ORF">Tcan_11747</name>
</gene>
<name>A0A0B2UW87_TOXCA</name>
<sequence length="51" mass="5683">MARKGQPSTANKVPVNRWTRHAPSSPLLINANIAVPNGIDRRIKWAYKEAS</sequence>
<comment type="caution">
    <text evidence="1">The sequence shown here is derived from an EMBL/GenBank/DDBJ whole genome shotgun (WGS) entry which is preliminary data.</text>
</comment>
<evidence type="ECO:0000313" key="1">
    <source>
        <dbReference type="EMBL" id="KHN73519.1"/>
    </source>
</evidence>
<dbReference type="AlphaFoldDB" id="A0A0B2UW87"/>
<dbReference type="Proteomes" id="UP000031036">
    <property type="component" value="Unassembled WGS sequence"/>
</dbReference>
<proteinExistence type="predicted"/>